<keyword evidence="10" id="KW-1185">Reference proteome</keyword>
<feature type="repeat" description="ANK" evidence="7">
    <location>
        <begin position="712"/>
        <end position="744"/>
    </location>
</feature>
<dbReference type="Pfam" id="PF13962">
    <property type="entry name" value="PGG"/>
    <property type="match status" value="1"/>
</dbReference>
<dbReference type="Proteomes" id="UP000813463">
    <property type="component" value="Chromosome 2"/>
</dbReference>
<evidence type="ECO:0000256" key="5">
    <source>
        <dbReference type="ARBA" id="ARBA00023043"/>
    </source>
</evidence>
<name>A0A9R0I370_SPIOL</name>
<dbReference type="PROSITE" id="PS50088">
    <property type="entry name" value="ANK_REPEAT"/>
    <property type="match status" value="1"/>
</dbReference>
<evidence type="ECO:0000259" key="9">
    <source>
        <dbReference type="Pfam" id="PF13962"/>
    </source>
</evidence>
<dbReference type="KEGG" id="soe:110782168"/>
<reference evidence="11" key="2">
    <citation type="submission" date="2025-08" db="UniProtKB">
        <authorList>
            <consortium name="RefSeq"/>
        </authorList>
    </citation>
    <scope>IDENTIFICATION</scope>
    <source>
        <tissue evidence="11">Leaf</tissue>
    </source>
</reference>
<protein>
    <submittedName>
        <fullName evidence="11">Protein ACCELERATED CELL DEATH 6</fullName>
    </submittedName>
</protein>
<keyword evidence="5 7" id="KW-0040">ANK repeat</keyword>
<dbReference type="PANTHER" id="PTHR24186:SF46">
    <property type="entry name" value="PROTEIN ACCELERATED CELL DEATH 6-LIKE"/>
    <property type="match status" value="1"/>
</dbReference>
<evidence type="ECO:0000256" key="1">
    <source>
        <dbReference type="ARBA" id="ARBA00004141"/>
    </source>
</evidence>
<dbReference type="SUPFAM" id="SSF48403">
    <property type="entry name" value="Ankyrin repeat"/>
    <property type="match status" value="2"/>
</dbReference>
<evidence type="ECO:0000256" key="8">
    <source>
        <dbReference type="SAM" id="Phobius"/>
    </source>
</evidence>
<keyword evidence="6 8" id="KW-0472">Membrane</keyword>
<organism evidence="10 11">
    <name type="scientific">Spinacia oleracea</name>
    <name type="common">Spinach</name>
    <dbReference type="NCBI Taxonomy" id="3562"/>
    <lineage>
        <taxon>Eukaryota</taxon>
        <taxon>Viridiplantae</taxon>
        <taxon>Streptophyta</taxon>
        <taxon>Embryophyta</taxon>
        <taxon>Tracheophyta</taxon>
        <taxon>Spermatophyta</taxon>
        <taxon>Magnoliopsida</taxon>
        <taxon>eudicotyledons</taxon>
        <taxon>Gunneridae</taxon>
        <taxon>Pentapetalae</taxon>
        <taxon>Caryophyllales</taxon>
        <taxon>Chenopodiaceae</taxon>
        <taxon>Chenopodioideae</taxon>
        <taxon>Anserineae</taxon>
        <taxon>Spinacia</taxon>
    </lineage>
</organism>
<dbReference type="GeneID" id="110782168"/>
<dbReference type="RefSeq" id="XP_021841977.2">
    <property type="nucleotide sequence ID" value="XM_021986285.2"/>
</dbReference>
<feature type="transmembrane region" description="Helical" evidence="8">
    <location>
        <begin position="828"/>
        <end position="851"/>
    </location>
</feature>
<dbReference type="PROSITE" id="PS50297">
    <property type="entry name" value="ANK_REP_REGION"/>
    <property type="match status" value="1"/>
</dbReference>
<dbReference type="PANTHER" id="PTHR24186">
    <property type="entry name" value="PROTEIN PHOSPHATASE 1 REGULATORY SUBUNIT"/>
    <property type="match status" value="1"/>
</dbReference>
<sequence length="966" mass="110401">MIIDWELKQLANRGDVKLFRKFLSIKATHYFLASDREGNIFHNATRSVSSIPFLREAIHRLPTRELQILLSHQESFRDWNPLHLAAIWGNLEMIQLMLSVYIKQSSSSSPSPSPLPSSSSGVHVVVQYPPGGKPWLARAKDGRTPLHLFLEYNEEECGLEILFMDMKLLSSVVDNHGNSPLFLAVSNGFNKFALNILRSDFGYSVSGRDGFNPFHVSSKCSKEVWSLLHKKHPELLHVVGANGTSVLHEWAKEGKLRPLILLQQVDDTNSLKSLNLLRNIDGDNPLLVAVKNDNQEFAFCLVENSRVSDIPIWRYENKHEITALDVALEKGWERLVLHFISKDSWNYKEPVSRWQRRLLIAVQKQMGQVVNKICNAALELIAAQNFSQSSTTVENFDGQAIFYIMTHCTEEVWRLLYKKHPEIVHVTGENGTSMLHEWAKKGELWPILLLEEVDINSLQKLSLIANDDGDIPLHIAVHNDNEAFALCLVKKCRIRDSPQWQFQNREGITPFDMALHHHFENLVLHFISKDSWIYKERNGRGESRLFIAVEKGMDQVVQKICRYVSADSTQSVIVPTENHDGRTIFYVLSSCRETTAKLLLKTFPYLINKPDQNGKRPIDIASEYGAGWLTKLLITEDPSSVAISPNVWIGLCRRGHLESIEAFITCYDDFRQLCIEQEDSPLHRIKLTTYQEYEKFLAIPLIWEMKNRRDYDGKTPLHRALEREDILFAELLLHKGVNRSIRDKRHKTPATKLLAELCDHYYEWEEMAQRVGINPRLRNLGSSAGEMRTTLSVVAALLATLTFAAAFTVPGGFDQSSGEIILVRKASFLVFILADTYAMCCAMFVLFCLIWSMNCDQDESQLLIDRSVLVLIQSFYGTLMAFMTGVYTVVHHKSLWAAIIICVMCSLVGISTNRSILFRVLDKLDRKDEARSKNKIWEQVENKLTQRKGFFYNRGNSDRGDPLAIV</sequence>
<gene>
    <name evidence="11" type="primary">LOC110782168</name>
</gene>
<evidence type="ECO:0000313" key="11">
    <source>
        <dbReference type="RefSeq" id="XP_021841977.2"/>
    </source>
</evidence>
<evidence type="ECO:0000256" key="2">
    <source>
        <dbReference type="ARBA" id="ARBA00022692"/>
    </source>
</evidence>
<dbReference type="InterPro" id="IPR026961">
    <property type="entry name" value="PGG_dom"/>
</dbReference>
<evidence type="ECO:0000256" key="3">
    <source>
        <dbReference type="ARBA" id="ARBA00022737"/>
    </source>
</evidence>
<dbReference type="SMART" id="SM00248">
    <property type="entry name" value="ANK"/>
    <property type="match status" value="10"/>
</dbReference>
<comment type="subcellular location">
    <subcellularLocation>
        <location evidence="1">Membrane</location>
        <topology evidence="1">Multi-pass membrane protein</topology>
    </subcellularLocation>
</comment>
<feature type="transmembrane region" description="Helical" evidence="8">
    <location>
        <begin position="863"/>
        <end position="889"/>
    </location>
</feature>
<reference evidence="10" key="1">
    <citation type="journal article" date="2021" name="Nat. Commun.">
        <title>Genomic analyses provide insights into spinach domestication and the genetic basis of agronomic traits.</title>
        <authorList>
            <person name="Cai X."/>
            <person name="Sun X."/>
            <person name="Xu C."/>
            <person name="Sun H."/>
            <person name="Wang X."/>
            <person name="Ge C."/>
            <person name="Zhang Z."/>
            <person name="Wang Q."/>
            <person name="Fei Z."/>
            <person name="Jiao C."/>
            <person name="Wang Q."/>
        </authorList>
    </citation>
    <scope>NUCLEOTIDE SEQUENCE [LARGE SCALE GENOMIC DNA]</scope>
    <source>
        <strain evidence="10">cv. Varoflay</strain>
    </source>
</reference>
<dbReference type="Pfam" id="PF00023">
    <property type="entry name" value="Ank"/>
    <property type="match status" value="2"/>
</dbReference>
<keyword evidence="2 8" id="KW-0812">Transmembrane</keyword>
<feature type="domain" description="PGG" evidence="9">
    <location>
        <begin position="786"/>
        <end position="889"/>
    </location>
</feature>
<proteinExistence type="predicted"/>
<keyword evidence="3" id="KW-0677">Repeat</keyword>
<feature type="transmembrane region" description="Helical" evidence="8">
    <location>
        <begin position="895"/>
        <end position="917"/>
    </location>
</feature>
<evidence type="ECO:0000313" key="10">
    <source>
        <dbReference type="Proteomes" id="UP000813463"/>
    </source>
</evidence>
<evidence type="ECO:0000256" key="6">
    <source>
        <dbReference type="ARBA" id="ARBA00023136"/>
    </source>
</evidence>
<dbReference type="InterPro" id="IPR036770">
    <property type="entry name" value="Ankyrin_rpt-contain_sf"/>
</dbReference>
<keyword evidence="4 8" id="KW-1133">Transmembrane helix</keyword>
<evidence type="ECO:0000256" key="7">
    <source>
        <dbReference type="PROSITE-ProRule" id="PRU00023"/>
    </source>
</evidence>
<accession>A0A9R0I370</accession>
<evidence type="ECO:0000256" key="4">
    <source>
        <dbReference type="ARBA" id="ARBA00022989"/>
    </source>
</evidence>
<dbReference type="InterPro" id="IPR002110">
    <property type="entry name" value="Ankyrin_rpt"/>
</dbReference>
<dbReference type="Gene3D" id="1.25.40.20">
    <property type="entry name" value="Ankyrin repeat-containing domain"/>
    <property type="match status" value="5"/>
</dbReference>